<dbReference type="EMBL" id="JAIWYP010000012">
    <property type="protein sequence ID" value="KAH3729712.1"/>
    <property type="molecule type" value="Genomic_DNA"/>
</dbReference>
<keyword evidence="3" id="KW-1185">Reference proteome</keyword>
<keyword evidence="1" id="KW-0472">Membrane</keyword>
<evidence type="ECO:0000313" key="2">
    <source>
        <dbReference type="EMBL" id="KAH3729712.1"/>
    </source>
</evidence>
<name>A0A9D4CSA1_DREPO</name>
<keyword evidence="1" id="KW-1133">Transmembrane helix</keyword>
<organism evidence="2 3">
    <name type="scientific">Dreissena polymorpha</name>
    <name type="common">Zebra mussel</name>
    <name type="synonym">Mytilus polymorpha</name>
    <dbReference type="NCBI Taxonomy" id="45954"/>
    <lineage>
        <taxon>Eukaryota</taxon>
        <taxon>Metazoa</taxon>
        <taxon>Spiralia</taxon>
        <taxon>Lophotrochozoa</taxon>
        <taxon>Mollusca</taxon>
        <taxon>Bivalvia</taxon>
        <taxon>Autobranchia</taxon>
        <taxon>Heteroconchia</taxon>
        <taxon>Euheterodonta</taxon>
        <taxon>Imparidentia</taxon>
        <taxon>Neoheterodontei</taxon>
        <taxon>Myida</taxon>
        <taxon>Dreissenoidea</taxon>
        <taxon>Dreissenidae</taxon>
        <taxon>Dreissena</taxon>
    </lineage>
</organism>
<accession>A0A9D4CSA1</accession>
<keyword evidence="1" id="KW-0812">Transmembrane</keyword>
<feature type="transmembrane region" description="Helical" evidence="1">
    <location>
        <begin position="35"/>
        <end position="55"/>
    </location>
</feature>
<gene>
    <name evidence="2" type="ORF">DPMN_055690</name>
</gene>
<sequence length="151" mass="16762">MFCCYWLQTVINAGVGGFLCRFYDSRNPAATKCLVITLYTLVIIDITCGTLHVIYSALGMRKCYSDIRTGHMSCNPEERPRILLTGGFNAAFGIIIAIISIVFTIYISLRQRLHILTGLVTNDEQQGKLVTCCFGKCICYLQGCIVSRNGT</sequence>
<dbReference type="AlphaFoldDB" id="A0A9D4CSA1"/>
<feature type="transmembrane region" description="Helical" evidence="1">
    <location>
        <begin position="6"/>
        <end position="23"/>
    </location>
</feature>
<feature type="transmembrane region" description="Helical" evidence="1">
    <location>
        <begin position="88"/>
        <end position="109"/>
    </location>
</feature>
<protein>
    <submittedName>
        <fullName evidence="2">Uncharacterized protein</fullName>
    </submittedName>
</protein>
<reference evidence="2" key="1">
    <citation type="journal article" date="2019" name="bioRxiv">
        <title>The Genome of the Zebra Mussel, Dreissena polymorpha: A Resource for Invasive Species Research.</title>
        <authorList>
            <person name="McCartney M.A."/>
            <person name="Auch B."/>
            <person name="Kono T."/>
            <person name="Mallez S."/>
            <person name="Zhang Y."/>
            <person name="Obille A."/>
            <person name="Becker A."/>
            <person name="Abrahante J.E."/>
            <person name="Garbe J."/>
            <person name="Badalamenti J.P."/>
            <person name="Herman A."/>
            <person name="Mangelson H."/>
            <person name="Liachko I."/>
            <person name="Sullivan S."/>
            <person name="Sone E.D."/>
            <person name="Koren S."/>
            <person name="Silverstein K.A.T."/>
            <person name="Beckman K.B."/>
            <person name="Gohl D.M."/>
        </authorList>
    </citation>
    <scope>NUCLEOTIDE SEQUENCE</scope>
    <source>
        <strain evidence="2">Duluth1</strain>
        <tissue evidence="2">Whole animal</tissue>
    </source>
</reference>
<dbReference type="Proteomes" id="UP000828390">
    <property type="component" value="Unassembled WGS sequence"/>
</dbReference>
<evidence type="ECO:0000313" key="3">
    <source>
        <dbReference type="Proteomes" id="UP000828390"/>
    </source>
</evidence>
<evidence type="ECO:0000256" key="1">
    <source>
        <dbReference type="SAM" id="Phobius"/>
    </source>
</evidence>
<proteinExistence type="predicted"/>
<reference evidence="2" key="2">
    <citation type="submission" date="2020-11" db="EMBL/GenBank/DDBJ databases">
        <authorList>
            <person name="McCartney M.A."/>
            <person name="Auch B."/>
            <person name="Kono T."/>
            <person name="Mallez S."/>
            <person name="Becker A."/>
            <person name="Gohl D.M."/>
            <person name="Silverstein K.A.T."/>
            <person name="Koren S."/>
            <person name="Bechman K.B."/>
            <person name="Herman A."/>
            <person name="Abrahante J.E."/>
            <person name="Garbe J."/>
        </authorList>
    </citation>
    <scope>NUCLEOTIDE SEQUENCE</scope>
    <source>
        <strain evidence="2">Duluth1</strain>
        <tissue evidence="2">Whole animal</tissue>
    </source>
</reference>
<comment type="caution">
    <text evidence="2">The sequence shown here is derived from an EMBL/GenBank/DDBJ whole genome shotgun (WGS) entry which is preliminary data.</text>
</comment>